<evidence type="ECO:0000313" key="4">
    <source>
        <dbReference type="Ensembl" id="ENSCINP00000034409.1"/>
    </source>
</evidence>
<reference evidence="4" key="3">
    <citation type="submission" date="2025-08" db="UniProtKB">
        <authorList>
            <consortium name="Ensembl"/>
        </authorList>
    </citation>
    <scope>IDENTIFICATION</scope>
</reference>
<dbReference type="InParanoid" id="H2XXM5"/>
<dbReference type="InterPro" id="IPR002172">
    <property type="entry name" value="LDrepeatLR_classA_rpt"/>
</dbReference>
<evidence type="ECO:0000259" key="3">
    <source>
        <dbReference type="PROSITE" id="PS50060"/>
    </source>
</evidence>
<dbReference type="STRING" id="7719.ENSCINP00000034409"/>
<dbReference type="InterPro" id="IPR000998">
    <property type="entry name" value="MAM_dom"/>
</dbReference>
<feature type="disulfide bond" evidence="2">
    <location>
        <begin position="81"/>
        <end position="96"/>
    </location>
</feature>
<dbReference type="PROSITE" id="PS50060">
    <property type="entry name" value="MAM_2"/>
    <property type="match status" value="1"/>
</dbReference>
<dbReference type="SMART" id="SM00192">
    <property type="entry name" value="LDLa"/>
    <property type="match status" value="1"/>
</dbReference>
<comment type="caution">
    <text evidence="2">Lacks conserved residue(s) required for the propagation of feature annotation.</text>
</comment>
<sequence>MASITNNGDSNWKALALDIGKQVYTFQISITKVDEGYDGITAIDDVNFIGCNTPLPSSCNPANQFQCTTTHVCVDQHDNICDGVDDCGDYSDESGCQTTFITTFETGLNGWSQDNIDEFDWTLQSKYSETTTGPLRDHTLSNKFGNYVVMSSASQTAGDRAWLNSSPMQSRTNCELRFWFYMNGPDVYRLSVYTRINTNGGFNHLKDFI</sequence>
<keyword evidence="5" id="KW-1185">Reference proteome</keyword>
<organism evidence="4 5">
    <name type="scientific">Ciona intestinalis</name>
    <name type="common">Transparent sea squirt</name>
    <name type="synonym">Ascidia intestinalis</name>
    <dbReference type="NCBI Taxonomy" id="7719"/>
    <lineage>
        <taxon>Eukaryota</taxon>
        <taxon>Metazoa</taxon>
        <taxon>Chordata</taxon>
        <taxon>Tunicata</taxon>
        <taxon>Ascidiacea</taxon>
        <taxon>Phlebobranchia</taxon>
        <taxon>Cionidae</taxon>
        <taxon>Ciona</taxon>
    </lineage>
</organism>
<evidence type="ECO:0000256" key="2">
    <source>
        <dbReference type="PROSITE-ProRule" id="PRU00124"/>
    </source>
</evidence>
<dbReference type="Gene3D" id="4.10.400.10">
    <property type="entry name" value="Low-density Lipoprotein Receptor"/>
    <property type="match status" value="1"/>
</dbReference>
<dbReference type="SUPFAM" id="SSF49899">
    <property type="entry name" value="Concanavalin A-like lectins/glucanases"/>
    <property type="match status" value="1"/>
</dbReference>
<feature type="domain" description="MAM" evidence="3">
    <location>
        <begin position="100"/>
        <end position="209"/>
    </location>
</feature>
<proteinExistence type="predicted"/>
<dbReference type="CDD" id="cd06263">
    <property type="entry name" value="MAM"/>
    <property type="match status" value="1"/>
</dbReference>
<dbReference type="PANTHER" id="PTHR23282">
    <property type="entry name" value="APICAL ENDOSOMAL GLYCOPROTEIN PRECURSOR"/>
    <property type="match status" value="1"/>
</dbReference>
<dbReference type="Gene3D" id="2.60.120.200">
    <property type="match status" value="1"/>
</dbReference>
<dbReference type="HOGENOM" id="CLU_056481_0_0_1"/>
<dbReference type="PROSITE" id="PS50068">
    <property type="entry name" value="LDLRA_2"/>
    <property type="match status" value="1"/>
</dbReference>
<dbReference type="SUPFAM" id="SSF57424">
    <property type="entry name" value="LDL receptor-like module"/>
    <property type="match status" value="1"/>
</dbReference>
<dbReference type="PROSITE" id="PS01209">
    <property type="entry name" value="LDLRA_1"/>
    <property type="match status" value="1"/>
</dbReference>
<evidence type="ECO:0000256" key="1">
    <source>
        <dbReference type="ARBA" id="ARBA00023157"/>
    </source>
</evidence>
<accession>H2XXM5</accession>
<evidence type="ECO:0000313" key="5">
    <source>
        <dbReference type="Proteomes" id="UP000008144"/>
    </source>
</evidence>
<protein>
    <recommendedName>
        <fullName evidence="3">MAM domain-containing protein</fullName>
    </recommendedName>
</protein>
<dbReference type="PANTHER" id="PTHR23282:SF101">
    <property type="entry name" value="MAM DOMAIN-CONTAINING PROTEIN"/>
    <property type="match status" value="1"/>
</dbReference>
<dbReference type="InterPro" id="IPR051560">
    <property type="entry name" value="MAM_domain-containing"/>
</dbReference>
<dbReference type="EMBL" id="EAAA01001859">
    <property type="status" value="NOT_ANNOTATED_CDS"/>
    <property type="molecule type" value="Genomic_DNA"/>
</dbReference>
<dbReference type="Proteomes" id="UP000008144">
    <property type="component" value="Chromosome 4"/>
</dbReference>
<keyword evidence="1 2" id="KW-1015">Disulfide bond</keyword>
<dbReference type="GeneTree" id="ENSGT00940000163883"/>
<dbReference type="Pfam" id="PF00629">
    <property type="entry name" value="MAM"/>
    <property type="match status" value="1"/>
</dbReference>
<name>H2XXM5_CIOIN</name>
<dbReference type="InterPro" id="IPR023415">
    <property type="entry name" value="LDLR_class-A_CS"/>
</dbReference>
<reference evidence="4" key="2">
    <citation type="journal article" date="2008" name="Genome Biol.">
        <title>Improved genome assembly and evidence-based global gene model set for the chordate Ciona intestinalis: new insight into intron and operon populations.</title>
        <authorList>
            <person name="Satou Y."/>
            <person name="Mineta K."/>
            <person name="Ogasawara M."/>
            <person name="Sasakura Y."/>
            <person name="Shoguchi E."/>
            <person name="Ueno K."/>
            <person name="Yamada L."/>
            <person name="Matsumoto J."/>
            <person name="Wasserscheid J."/>
            <person name="Dewar K."/>
            <person name="Wiley G.B."/>
            <person name="Macmil S.L."/>
            <person name="Roe B.A."/>
            <person name="Zeller R.W."/>
            <person name="Hastings K.E."/>
            <person name="Lemaire P."/>
            <person name="Lindquist E."/>
            <person name="Endo T."/>
            <person name="Hotta K."/>
            <person name="Inaba K."/>
        </authorList>
    </citation>
    <scope>NUCLEOTIDE SEQUENCE [LARGE SCALE GENOMIC DNA]</scope>
    <source>
        <strain evidence="4">wild type</strain>
    </source>
</reference>
<dbReference type="Ensembl" id="ENSCINT00000030234.1">
    <property type="protein sequence ID" value="ENSCINP00000034409.1"/>
    <property type="gene ID" value="ENSCING00000022653.1"/>
</dbReference>
<reference evidence="5" key="1">
    <citation type="journal article" date="2002" name="Science">
        <title>The draft genome of Ciona intestinalis: insights into chordate and vertebrate origins.</title>
        <authorList>
            <person name="Dehal P."/>
            <person name="Satou Y."/>
            <person name="Campbell R.K."/>
            <person name="Chapman J."/>
            <person name="Degnan B."/>
            <person name="De Tomaso A."/>
            <person name="Davidson B."/>
            <person name="Di Gregorio A."/>
            <person name="Gelpke M."/>
            <person name="Goodstein D.M."/>
            <person name="Harafuji N."/>
            <person name="Hastings K.E."/>
            <person name="Ho I."/>
            <person name="Hotta K."/>
            <person name="Huang W."/>
            <person name="Kawashima T."/>
            <person name="Lemaire P."/>
            <person name="Martinez D."/>
            <person name="Meinertzhagen I.A."/>
            <person name="Necula S."/>
            <person name="Nonaka M."/>
            <person name="Putnam N."/>
            <person name="Rash S."/>
            <person name="Saiga H."/>
            <person name="Satake M."/>
            <person name="Terry A."/>
            <person name="Yamada L."/>
            <person name="Wang H.G."/>
            <person name="Awazu S."/>
            <person name="Azumi K."/>
            <person name="Boore J."/>
            <person name="Branno M."/>
            <person name="Chin-Bow S."/>
            <person name="DeSantis R."/>
            <person name="Doyle S."/>
            <person name="Francino P."/>
            <person name="Keys D.N."/>
            <person name="Haga S."/>
            <person name="Hayashi H."/>
            <person name="Hino K."/>
            <person name="Imai K.S."/>
            <person name="Inaba K."/>
            <person name="Kano S."/>
            <person name="Kobayashi K."/>
            <person name="Kobayashi M."/>
            <person name="Lee B.I."/>
            <person name="Makabe K.W."/>
            <person name="Manohar C."/>
            <person name="Matassi G."/>
            <person name="Medina M."/>
            <person name="Mochizuki Y."/>
            <person name="Mount S."/>
            <person name="Morishita T."/>
            <person name="Miura S."/>
            <person name="Nakayama A."/>
            <person name="Nishizaka S."/>
            <person name="Nomoto H."/>
            <person name="Ohta F."/>
            <person name="Oishi K."/>
            <person name="Rigoutsos I."/>
            <person name="Sano M."/>
            <person name="Sasaki A."/>
            <person name="Sasakura Y."/>
            <person name="Shoguchi E."/>
            <person name="Shin-i T."/>
            <person name="Spagnuolo A."/>
            <person name="Stainier D."/>
            <person name="Suzuki M.M."/>
            <person name="Tassy O."/>
            <person name="Takatori N."/>
            <person name="Tokuoka M."/>
            <person name="Yagi K."/>
            <person name="Yoshizaki F."/>
            <person name="Wada S."/>
            <person name="Zhang C."/>
            <person name="Hyatt P.D."/>
            <person name="Larimer F."/>
            <person name="Detter C."/>
            <person name="Doggett N."/>
            <person name="Glavina T."/>
            <person name="Hawkins T."/>
            <person name="Richardson P."/>
            <person name="Lucas S."/>
            <person name="Kohara Y."/>
            <person name="Levine M."/>
            <person name="Satoh N."/>
            <person name="Rokhsar D.S."/>
        </authorList>
    </citation>
    <scope>NUCLEOTIDE SEQUENCE [LARGE SCALE GENOMIC DNA]</scope>
</reference>
<dbReference type="InterPro" id="IPR036055">
    <property type="entry name" value="LDL_receptor-like_sf"/>
</dbReference>
<dbReference type="OMA" id="FTKECIS"/>
<reference evidence="4" key="4">
    <citation type="submission" date="2025-09" db="UniProtKB">
        <authorList>
            <consortium name="Ensembl"/>
        </authorList>
    </citation>
    <scope>IDENTIFICATION</scope>
</reference>
<dbReference type="GO" id="GO:0016020">
    <property type="term" value="C:membrane"/>
    <property type="evidence" value="ECO:0007669"/>
    <property type="project" value="InterPro"/>
</dbReference>
<dbReference type="Pfam" id="PF00057">
    <property type="entry name" value="Ldl_recept_a"/>
    <property type="match status" value="1"/>
</dbReference>
<dbReference type="InterPro" id="IPR013320">
    <property type="entry name" value="ConA-like_dom_sf"/>
</dbReference>
<dbReference type="AlphaFoldDB" id="H2XXM5"/>
<dbReference type="CDD" id="cd00112">
    <property type="entry name" value="LDLa"/>
    <property type="match status" value="1"/>
</dbReference>